<comment type="caution">
    <text evidence="3">The sequence shown here is derived from an EMBL/GenBank/DDBJ whole genome shotgun (WGS) entry which is preliminary data.</text>
</comment>
<dbReference type="PANTHER" id="PTHR42697">
    <property type="entry name" value="ENDONUCLEASE 8"/>
    <property type="match status" value="1"/>
</dbReference>
<dbReference type="EMBL" id="CAUYUJ010017671">
    <property type="protein sequence ID" value="CAK0876835.1"/>
    <property type="molecule type" value="Genomic_DNA"/>
</dbReference>
<proteinExistence type="predicted"/>
<dbReference type="Pfam" id="PF06831">
    <property type="entry name" value="H2TH"/>
    <property type="match status" value="1"/>
</dbReference>
<evidence type="ECO:0000259" key="2">
    <source>
        <dbReference type="SMART" id="SM01232"/>
    </source>
</evidence>
<feature type="compositionally biased region" description="Basic and acidic residues" evidence="1">
    <location>
        <begin position="361"/>
        <end position="373"/>
    </location>
</feature>
<evidence type="ECO:0000313" key="3">
    <source>
        <dbReference type="EMBL" id="CAK0876835.1"/>
    </source>
</evidence>
<evidence type="ECO:0000313" key="4">
    <source>
        <dbReference type="Proteomes" id="UP001189429"/>
    </source>
</evidence>
<organism evidence="3 4">
    <name type="scientific">Prorocentrum cordatum</name>
    <dbReference type="NCBI Taxonomy" id="2364126"/>
    <lineage>
        <taxon>Eukaryota</taxon>
        <taxon>Sar</taxon>
        <taxon>Alveolata</taxon>
        <taxon>Dinophyceae</taxon>
        <taxon>Prorocentrales</taxon>
        <taxon>Prorocentraceae</taxon>
        <taxon>Prorocentrum</taxon>
    </lineage>
</organism>
<sequence length="428" mass="45977">MTARSPNGRFKAGARAIVAAGGVLLRIEVHGKNMFYRRRLRIRDIEQIIDSQTDETNSQLEGNGDIPLRATRGTVADLFGRKGATPSLAVHVHFGMAGAFAVYRGEEPETTATTRLRLETADSGPKLVAHLSAMTTTYGTPTKLYEPLRVKLGQDPLRKDADPERFVASCAAAAKPIGGVLMDQTVAAGVGNIYRTEVLYEAGIHPNQPANTLTRNEALKLWAVTVKQMQAGFRTGSIWGHKPGAACYGRSTSACGGKVKSWAMSGRTVFACAKKQRLAAKRPVAVAPAARAGLPSGKVVSAARAESRKRKTGEGLGVQHVALKEGRRHPRSGLGGCTAAAQGPRRRRARAGRTRLRARRRGQEAAHQDDSDGQRLQPCSVSNPGSSFHHRFSGLLPGGLLPPSAERRLESARQSAMGDRRKLWGNHA</sequence>
<feature type="compositionally biased region" description="Polar residues" evidence="1">
    <location>
        <begin position="377"/>
        <end position="386"/>
    </location>
</feature>
<reference evidence="3" key="1">
    <citation type="submission" date="2023-10" db="EMBL/GenBank/DDBJ databases">
        <authorList>
            <person name="Chen Y."/>
            <person name="Shah S."/>
            <person name="Dougan E. K."/>
            <person name="Thang M."/>
            <person name="Chan C."/>
        </authorList>
    </citation>
    <scope>NUCLEOTIDE SEQUENCE [LARGE SCALE GENOMIC DNA]</scope>
</reference>
<dbReference type="InterPro" id="IPR010979">
    <property type="entry name" value="Ribosomal_uS13-like_H2TH"/>
</dbReference>
<dbReference type="PANTHER" id="PTHR42697:SF1">
    <property type="entry name" value="ENDONUCLEASE 8"/>
    <property type="match status" value="1"/>
</dbReference>
<keyword evidence="4" id="KW-1185">Reference proteome</keyword>
<dbReference type="SUPFAM" id="SSF46946">
    <property type="entry name" value="S13-like H2TH domain"/>
    <property type="match status" value="1"/>
</dbReference>
<dbReference type="Proteomes" id="UP001189429">
    <property type="component" value="Unassembled WGS sequence"/>
</dbReference>
<dbReference type="SMART" id="SM01232">
    <property type="entry name" value="H2TH"/>
    <property type="match status" value="1"/>
</dbReference>
<accession>A0ABN9VTJ5</accession>
<dbReference type="Gene3D" id="1.10.8.50">
    <property type="match status" value="1"/>
</dbReference>
<evidence type="ECO:0000256" key="1">
    <source>
        <dbReference type="SAM" id="MobiDB-lite"/>
    </source>
</evidence>
<feature type="region of interest" description="Disordered" evidence="1">
    <location>
        <begin position="323"/>
        <end position="395"/>
    </location>
</feature>
<dbReference type="InterPro" id="IPR015886">
    <property type="entry name" value="H2TH_FPG"/>
</dbReference>
<feature type="domain" description="Formamidopyrimidine-DNA glycosylase H2TH DNA-binding" evidence="2">
    <location>
        <begin position="152"/>
        <end position="244"/>
    </location>
</feature>
<gene>
    <name evidence="3" type="ORF">PCOR1329_LOCUS61050</name>
</gene>
<name>A0ABN9VTJ5_9DINO</name>
<feature type="compositionally biased region" description="Basic residues" evidence="1">
    <location>
        <begin position="344"/>
        <end position="360"/>
    </location>
</feature>
<protein>
    <recommendedName>
        <fullName evidence="2">Formamidopyrimidine-DNA glycosylase H2TH DNA-binding domain-containing protein</fullName>
    </recommendedName>
</protein>
<feature type="region of interest" description="Disordered" evidence="1">
    <location>
        <begin position="408"/>
        <end position="428"/>
    </location>
</feature>